<accession>A0A840RWV7</accession>
<dbReference type="Proteomes" id="UP000571084">
    <property type="component" value="Unassembled WGS sequence"/>
</dbReference>
<keyword evidence="2" id="KW-0732">Signal</keyword>
<comment type="caution">
    <text evidence="4">The sequence shown here is derived from an EMBL/GenBank/DDBJ whole genome shotgun (WGS) entry which is preliminary data.</text>
</comment>
<dbReference type="CDD" id="cd06330">
    <property type="entry name" value="PBP1_As_SBP-like"/>
    <property type="match status" value="1"/>
</dbReference>
<gene>
    <name evidence="4" type="ORF">HNR39_003003</name>
</gene>
<comment type="similarity">
    <text evidence="1">Belongs to the leucine-binding protein family.</text>
</comment>
<dbReference type="PANTHER" id="PTHR30483">
    <property type="entry name" value="LEUCINE-SPECIFIC-BINDING PROTEIN"/>
    <property type="match status" value="1"/>
</dbReference>
<evidence type="ECO:0000259" key="3">
    <source>
        <dbReference type="Pfam" id="PF13458"/>
    </source>
</evidence>
<evidence type="ECO:0000256" key="2">
    <source>
        <dbReference type="ARBA" id="ARBA00022729"/>
    </source>
</evidence>
<protein>
    <submittedName>
        <fullName evidence="4">Branched-chain amino acid transport system substrate-binding protein</fullName>
    </submittedName>
</protein>
<feature type="domain" description="Leucine-binding protein" evidence="3">
    <location>
        <begin position="39"/>
        <end position="370"/>
    </location>
</feature>
<organism evidence="4 5">
    <name type="scientific">Glaciimonas immobilis</name>
    <dbReference type="NCBI Taxonomy" id="728004"/>
    <lineage>
        <taxon>Bacteria</taxon>
        <taxon>Pseudomonadati</taxon>
        <taxon>Pseudomonadota</taxon>
        <taxon>Betaproteobacteria</taxon>
        <taxon>Burkholderiales</taxon>
        <taxon>Oxalobacteraceae</taxon>
        <taxon>Glaciimonas</taxon>
    </lineage>
</organism>
<evidence type="ECO:0000313" key="5">
    <source>
        <dbReference type="Proteomes" id="UP000571084"/>
    </source>
</evidence>
<keyword evidence="5" id="KW-1185">Reference proteome</keyword>
<dbReference type="Gene3D" id="3.40.50.2300">
    <property type="match status" value="2"/>
</dbReference>
<dbReference type="Pfam" id="PF13458">
    <property type="entry name" value="Peripla_BP_6"/>
    <property type="match status" value="1"/>
</dbReference>
<dbReference type="AlphaFoldDB" id="A0A840RWV7"/>
<dbReference type="RefSeq" id="WP_209216803.1">
    <property type="nucleotide sequence ID" value="NZ_JAAOZT010000012.1"/>
</dbReference>
<name>A0A840RWV7_9BURK</name>
<evidence type="ECO:0000256" key="1">
    <source>
        <dbReference type="ARBA" id="ARBA00010062"/>
    </source>
</evidence>
<evidence type="ECO:0000313" key="4">
    <source>
        <dbReference type="EMBL" id="MBB5201154.1"/>
    </source>
</evidence>
<dbReference type="EMBL" id="JACHHQ010000006">
    <property type="protein sequence ID" value="MBB5201154.1"/>
    <property type="molecule type" value="Genomic_DNA"/>
</dbReference>
<dbReference type="InterPro" id="IPR028082">
    <property type="entry name" value="Peripla_BP_I"/>
</dbReference>
<reference evidence="4 5" key="1">
    <citation type="submission" date="2020-08" db="EMBL/GenBank/DDBJ databases">
        <title>Genomic Encyclopedia of Type Strains, Phase IV (KMG-IV): sequencing the most valuable type-strain genomes for metagenomic binning, comparative biology and taxonomic classification.</title>
        <authorList>
            <person name="Goeker M."/>
        </authorList>
    </citation>
    <scope>NUCLEOTIDE SEQUENCE [LARGE SCALE GENOMIC DNA]</scope>
    <source>
        <strain evidence="4 5">DSM 23240</strain>
    </source>
</reference>
<sequence length="421" mass="46229">MNKFSLKRRQVLTMAAKVGVVSGASLGFPAILRAQTAQTIKIGIPTIMSGRIAQLGISSTNGAQLEVDAFNAAGGFNGRHVELLIRDSKGKPEESSRLTRDLINSDKCDFILDCDASNGAFAVHEVVRGTGTLCIHASPEISLLTADPKLKIPNAFRTARQGAQDAIVAGQYAAEVAKQNNFTRWMTVGPDYAYGRDTTALFTRYLKLFSPSAQIVGEAWPKMSQPDYTEFITKILAQKPQALFTCLIGGDLVSFIDQGNLYGLFNEIELFAVALADFTTISKVKSMPKRVHSGTRYLSAFPNTQENKAWASAYTAKFKDAPTNWSWQAASGANFMFEAMRQTKSIDSKKMSDALRGMQIKSPFGTKGMLTLRASDQTLVDYATGWGLITNKQPFIENAKMADWNLITDLELKWKKENGWA</sequence>
<dbReference type="InterPro" id="IPR028081">
    <property type="entry name" value="Leu-bd"/>
</dbReference>
<dbReference type="PANTHER" id="PTHR30483:SF37">
    <property type="entry name" value="ABC TRANSPORTER SUBSTRATE-BINDING PROTEIN"/>
    <property type="match status" value="1"/>
</dbReference>
<dbReference type="InterPro" id="IPR051010">
    <property type="entry name" value="BCAA_transport"/>
</dbReference>
<dbReference type="SUPFAM" id="SSF53822">
    <property type="entry name" value="Periplasmic binding protein-like I"/>
    <property type="match status" value="1"/>
</dbReference>
<proteinExistence type="inferred from homology"/>